<keyword evidence="1" id="KW-0472">Membrane</keyword>
<evidence type="ECO:0000256" key="1">
    <source>
        <dbReference type="SAM" id="Phobius"/>
    </source>
</evidence>
<sequence length="159" mass="18395">MKQRTLGFGLLSLSIYLLGIYALSLAFLYLKSKPPLGFSIRLAFLNTEFDVLLGVQLLISLYFICSLACFFKPTRKIESLITKIGFWALSASTFLFGIKYLILVLAFSMASQSNMLGFLYQEDWMYYVFEWMMDLLFYIAMILFLIRLIIKVKKKYSSG</sequence>
<dbReference type="AlphaFoldDB" id="A0A4R3LEB1"/>
<keyword evidence="1" id="KW-1133">Transmembrane helix</keyword>
<feature type="transmembrane region" description="Helical" evidence="1">
    <location>
        <begin position="7"/>
        <end position="31"/>
    </location>
</feature>
<proteinExistence type="predicted"/>
<feature type="transmembrane region" description="Helical" evidence="1">
    <location>
        <begin position="51"/>
        <end position="72"/>
    </location>
</feature>
<feature type="transmembrane region" description="Helical" evidence="1">
    <location>
        <begin position="131"/>
        <end position="150"/>
    </location>
</feature>
<name>A0A4R3LEB1_9BACL</name>
<evidence type="ECO:0000313" key="2">
    <source>
        <dbReference type="EMBL" id="TCS95786.1"/>
    </source>
</evidence>
<comment type="caution">
    <text evidence="2">The sequence shown here is derived from an EMBL/GenBank/DDBJ whole genome shotgun (WGS) entry which is preliminary data.</text>
</comment>
<reference evidence="2 3" key="1">
    <citation type="submission" date="2019-03" db="EMBL/GenBank/DDBJ databases">
        <title>Genomic Encyclopedia of Type Strains, Phase IV (KMG-IV): sequencing the most valuable type-strain genomes for metagenomic binning, comparative biology and taxonomic classification.</title>
        <authorList>
            <person name="Goeker M."/>
        </authorList>
    </citation>
    <scope>NUCLEOTIDE SEQUENCE [LARGE SCALE GENOMIC DNA]</scope>
    <source>
        <strain evidence="2 3">DSM 45707</strain>
    </source>
</reference>
<dbReference type="RefSeq" id="WP_131923759.1">
    <property type="nucleotide sequence ID" value="NZ_SMAG01000002.1"/>
</dbReference>
<feature type="transmembrane region" description="Helical" evidence="1">
    <location>
        <begin position="84"/>
        <end position="111"/>
    </location>
</feature>
<accession>A0A4R3LEB1</accession>
<dbReference type="EMBL" id="SMAG01000002">
    <property type="protein sequence ID" value="TCS95786.1"/>
    <property type="molecule type" value="Genomic_DNA"/>
</dbReference>
<protein>
    <submittedName>
        <fullName evidence="2">Uncharacterized protein</fullName>
    </submittedName>
</protein>
<dbReference type="Proteomes" id="UP000294937">
    <property type="component" value="Unassembled WGS sequence"/>
</dbReference>
<keyword evidence="1" id="KW-0812">Transmembrane</keyword>
<evidence type="ECO:0000313" key="3">
    <source>
        <dbReference type="Proteomes" id="UP000294937"/>
    </source>
</evidence>
<keyword evidence="3" id="KW-1185">Reference proteome</keyword>
<gene>
    <name evidence="2" type="ORF">EDD58_102367</name>
</gene>
<organism evidence="2 3">
    <name type="scientific">Hazenella coriacea</name>
    <dbReference type="NCBI Taxonomy" id="1179467"/>
    <lineage>
        <taxon>Bacteria</taxon>
        <taxon>Bacillati</taxon>
        <taxon>Bacillota</taxon>
        <taxon>Bacilli</taxon>
        <taxon>Bacillales</taxon>
        <taxon>Thermoactinomycetaceae</taxon>
        <taxon>Hazenella</taxon>
    </lineage>
</organism>